<dbReference type="Proteomes" id="UP000478052">
    <property type="component" value="Unassembled WGS sequence"/>
</dbReference>
<evidence type="ECO:0000256" key="1">
    <source>
        <dbReference type="ARBA" id="ARBA00001968"/>
    </source>
</evidence>
<comment type="cofactor">
    <cofactor evidence="1">
        <name>a divalent metal cation</name>
        <dbReference type="ChEBI" id="CHEBI:60240"/>
    </cofactor>
</comment>
<dbReference type="AlphaFoldDB" id="A0A6G0VRN0"/>
<name>A0A6G0VRN0_APHCR</name>
<feature type="domain" description="DDE Tnp4" evidence="3">
    <location>
        <begin position="8"/>
        <end position="63"/>
    </location>
</feature>
<sequence length="111" mass="12662">LTPLLNPRTEAERKYQKTQIGSRNVVERLFGVLKRRFPVLAVGIRTKLSTTMATIVATAVLYNFLLKQKDEIPQKIDNHLIDIELLQDIPTLPIRQLGNAERSHLINTVFS</sequence>
<protein>
    <submittedName>
        <fullName evidence="4">Putative nuclease HARBI1</fullName>
    </submittedName>
</protein>
<accession>A0A6G0VRN0</accession>
<organism evidence="4 5">
    <name type="scientific">Aphis craccivora</name>
    <name type="common">Cowpea aphid</name>
    <dbReference type="NCBI Taxonomy" id="307492"/>
    <lineage>
        <taxon>Eukaryota</taxon>
        <taxon>Metazoa</taxon>
        <taxon>Ecdysozoa</taxon>
        <taxon>Arthropoda</taxon>
        <taxon>Hexapoda</taxon>
        <taxon>Insecta</taxon>
        <taxon>Pterygota</taxon>
        <taxon>Neoptera</taxon>
        <taxon>Paraneoptera</taxon>
        <taxon>Hemiptera</taxon>
        <taxon>Sternorrhyncha</taxon>
        <taxon>Aphidomorpha</taxon>
        <taxon>Aphidoidea</taxon>
        <taxon>Aphididae</taxon>
        <taxon>Aphidini</taxon>
        <taxon>Aphis</taxon>
        <taxon>Aphis</taxon>
    </lineage>
</organism>
<feature type="non-terminal residue" evidence="4">
    <location>
        <position position="1"/>
    </location>
</feature>
<evidence type="ECO:0000256" key="2">
    <source>
        <dbReference type="ARBA" id="ARBA00022723"/>
    </source>
</evidence>
<evidence type="ECO:0000259" key="3">
    <source>
        <dbReference type="Pfam" id="PF13359"/>
    </source>
</evidence>
<keyword evidence="2" id="KW-0479">Metal-binding</keyword>
<comment type="caution">
    <text evidence="4">The sequence shown here is derived from an EMBL/GenBank/DDBJ whole genome shotgun (WGS) entry which is preliminary data.</text>
</comment>
<reference evidence="4 5" key="1">
    <citation type="submission" date="2019-08" db="EMBL/GenBank/DDBJ databases">
        <title>Whole genome of Aphis craccivora.</title>
        <authorList>
            <person name="Voronova N.V."/>
            <person name="Shulinski R.S."/>
            <person name="Bandarenka Y.V."/>
            <person name="Zhorov D.G."/>
            <person name="Warner D."/>
        </authorList>
    </citation>
    <scope>NUCLEOTIDE SEQUENCE [LARGE SCALE GENOMIC DNA]</scope>
    <source>
        <strain evidence="4">180601</strain>
        <tissue evidence="4">Whole Body</tissue>
    </source>
</reference>
<dbReference type="Pfam" id="PF13359">
    <property type="entry name" value="DDE_Tnp_4"/>
    <property type="match status" value="1"/>
</dbReference>
<evidence type="ECO:0000313" key="5">
    <source>
        <dbReference type="Proteomes" id="UP000478052"/>
    </source>
</evidence>
<dbReference type="OrthoDB" id="6608776at2759"/>
<keyword evidence="5" id="KW-1185">Reference proteome</keyword>
<dbReference type="EMBL" id="VUJU01012764">
    <property type="protein sequence ID" value="KAF0706826.1"/>
    <property type="molecule type" value="Genomic_DNA"/>
</dbReference>
<proteinExistence type="predicted"/>
<dbReference type="InterPro" id="IPR027806">
    <property type="entry name" value="HARBI1_dom"/>
</dbReference>
<evidence type="ECO:0000313" key="4">
    <source>
        <dbReference type="EMBL" id="KAF0706826.1"/>
    </source>
</evidence>
<dbReference type="GO" id="GO:0046872">
    <property type="term" value="F:metal ion binding"/>
    <property type="evidence" value="ECO:0007669"/>
    <property type="project" value="UniProtKB-KW"/>
</dbReference>
<gene>
    <name evidence="4" type="ORF">FWK35_00032168</name>
</gene>